<dbReference type="PANTHER" id="PTHR11264:SF0">
    <property type="entry name" value="URACIL-DNA GLYCOSYLASE"/>
    <property type="match status" value="1"/>
</dbReference>
<dbReference type="RefSeq" id="WP_116171497.1">
    <property type="nucleotide sequence ID" value="NZ_CP033058.2"/>
</dbReference>
<dbReference type="Pfam" id="PF03167">
    <property type="entry name" value="UDG"/>
    <property type="match status" value="1"/>
</dbReference>
<sequence>MNFNFDIFLEKQKEKNYFKNLISKLEKIGYENIFPKKEEIFFAYQNFDFNNLKIIIIGQDPYPTKGVANGLAFSTSRTNLKTPASLKNIFKEIKNSYPKSQFLTNDLSYWKNQGVLLINNILTVEESLPLAHKNMGWENFTYEFLKKITKTTKNIIFLVMGNYALNVLKKIDLNNHFVYIVSHPSPLSCNKNFLGSDVFKKINNKLRELNKKEIDWNTK</sequence>
<comment type="catalytic activity">
    <reaction evidence="1 8 10">
        <text>Hydrolyzes single-stranded DNA or mismatched double-stranded DNA and polynucleotides, releasing free uracil.</text>
        <dbReference type="EC" id="3.2.2.27"/>
    </reaction>
</comment>
<dbReference type="InterPro" id="IPR002043">
    <property type="entry name" value="UDG_fam1"/>
</dbReference>
<evidence type="ECO:0000256" key="1">
    <source>
        <dbReference type="ARBA" id="ARBA00001400"/>
    </source>
</evidence>
<comment type="similarity">
    <text evidence="3 8 10">Belongs to the uracil-DNA glycosylase (UDG) superfamily. UNG family.</text>
</comment>
<dbReference type="Gene3D" id="3.40.470.10">
    <property type="entry name" value="Uracil-DNA glycosylase-like domain"/>
    <property type="match status" value="1"/>
</dbReference>
<keyword evidence="12" id="KW-0326">Glycosidase</keyword>
<evidence type="ECO:0000256" key="10">
    <source>
        <dbReference type="RuleBase" id="RU003780"/>
    </source>
</evidence>
<dbReference type="OrthoDB" id="9804372at2"/>
<dbReference type="SUPFAM" id="SSF52141">
    <property type="entry name" value="Uracil-DNA glycosylase-like"/>
    <property type="match status" value="1"/>
</dbReference>
<accession>A0A3T0TUG3</accession>
<name>A0A3T0TUG3_9BACT</name>
<dbReference type="EMBL" id="CP033058">
    <property type="protein sequence ID" value="AZZ65680.1"/>
    <property type="molecule type" value="Genomic_DNA"/>
</dbReference>
<dbReference type="SMART" id="SM00986">
    <property type="entry name" value="UDG"/>
    <property type="match status" value="1"/>
</dbReference>
<dbReference type="Proteomes" id="UP000256585">
    <property type="component" value="Chromosome"/>
</dbReference>
<gene>
    <name evidence="8" type="primary">ung</name>
    <name evidence="12" type="ORF">DMC14_002710</name>
</gene>
<evidence type="ECO:0000313" key="13">
    <source>
        <dbReference type="Proteomes" id="UP000256585"/>
    </source>
</evidence>
<dbReference type="CDD" id="cd10027">
    <property type="entry name" value="UDG-F1-like"/>
    <property type="match status" value="1"/>
</dbReference>
<evidence type="ECO:0000256" key="3">
    <source>
        <dbReference type="ARBA" id="ARBA00008184"/>
    </source>
</evidence>
<feature type="domain" description="Uracil-DNA glycosylase-like" evidence="11">
    <location>
        <begin position="45"/>
        <end position="206"/>
    </location>
</feature>
<dbReference type="KEGG" id="mphc:DMC14_002710"/>
<evidence type="ECO:0000256" key="6">
    <source>
        <dbReference type="ARBA" id="ARBA00022801"/>
    </source>
</evidence>
<dbReference type="SMART" id="SM00987">
    <property type="entry name" value="UreE_C"/>
    <property type="match status" value="1"/>
</dbReference>
<dbReference type="NCBIfam" id="NF003588">
    <property type="entry name" value="PRK05254.1-1"/>
    <property type="match status" value="1"/>
</dbReference>
<dbReference type="InterPro" id="IPR005122">
    <property type="entry name" value="Uracil-DNA_glycosylase-like"/>
</dbReference>
<feature type="active site" description="Proton acceptor" evidence="8 9">
    <location>
        <position position="60"/>
    </location>
</feature>
<dbReference type="GO" id="GO:0097510">
    <property type="term" value="P:base-excision repair, AP site formation via deaminated base removal"/>
    <property type="evidence" value="ECO:0007669"/>
    <property type="project" value="TreeGrafter"/>
</dbReference>
<keyword evidence="6 8" id="KW-0378">Hydrolase</keyword>
<evidence type="ECO:0000256" key="4">
    <source>
        <dbReference type="ARBA" id="ARBA00012030"/>
    </source>
</evidence>
<reference evidence="12" key="1">
    <citation type="submission" date="2019-03" db="EMBL/GenBank/DDBJ databases">
        <title>Draft Sequence and Annotation of the Mycoplasma phocicerebrale Strain 1049T Genome.</title>
        <authorList>
            <person name="Frasca S.Jr."/>
            <person name="Kutish G.F."/>
            <person name="Castellanos Gell J."/>
            <person name="Michaels D.L."/>
            <person name="Brown D.R."/>
        </authorList>
    </citation>
    <scope>NUCLEOTIDE SEQUENCE</scope>
    <source>
        <strain evidence="12">1049</strain>
    </source>
</reference>
<comment type="function">
    <text evidence="2 8 10">Excises uracil residues from the DNA which can arise as a result of misincorporation of dUMP residues by DNA polymerase or due to deamination of cytosine.</text>
</comment>
<comment type="subcellular location">
    <subcellularLocation>
        <location evidence="8">Cytoplasm</location>
    </subcellularLocation>
</comment>
<keyword evidence="5 8" id="KW-0227">DNA damage</keyword>
<dbReference type="NCBIfam" id="NF003592">
    <property type="entry name" value="PRK05254.1-5"/>
    <property type="match status" value="1"/>
</dbReference>
<dbReference type="GO" id="GO:0004844">
    <property type="term" value="F:uracil DNA N-glycosylase activity"/>
    <property type="evidence" value="ECO:0007669"/>
    <property type="project" value="UniProtKB-UniRule"/>
</dbReference>
<dbReference type="HAMAP" id="MF_00148">
    <property type="entry name" value="UDG"/>
    <property type="match status" value="1"/>
</dbReference>
<keyword evidence="7 8" id="KW-0234">DNA repair</keyword>
<organism evidence="12 13">
    <name type="scientific">Metamycoplasma phocicerebrale</name>
    <dbReference type="NCBI Taxonomy" id="142649"/>
    <lineage>
        <taxon>Bacteria</taxon>
        <taxon>Bacillati</taxon>
        <taxon>Mycoplasmatota</taxon>
        <taxon>Mycoplasmoidales</taxon>
        <taxon>Metamycoplasmataceae</taxon>
        <taxon>Metamycoplasma</taxon>
    </lineage>
</organism>
<evidence type="ECO:0000256" key="8">
    <source>
        <dbReference type="HAMAP-Rule" id="MF_00148"/>
    </source>
</evidence>
<dbReference type="InterPro" id="IPR018085">
    <property type="entry name" value="Ura-DNA_Glyclase_AS"/>
</dbReference>
<dbReference type="PANTHER" id="PTHR11264">
    <property type="entry name" value="URACIL-DNA GLYCOSYLASE"/>
    <property type="match status" value="1"/>
</dbReference>
<dbReference type="PROSITE" id="PS00130">
    <property type="entry name" value="U_DNA_GLYCOSYLASE"/>
    <property type="match status" value="1"/>
</dbReference>
<evidence type="ECO:0000256" key="5">
    <source>
        <dbReference type="ARBA" id="ARBA00022763"/>
    </source>
</evidence>
<proteinExistence type="inferred from homology"/>
<dbReference type="GO" id="GO:0005737">
    <property type="term" value="C:cytoplasm"/>
    <property type="evidence" value="ECO:0007669"/>
    <property type="project" value="UniProtKB-SubCell"/>
</dbReference>
<evidence type="ECO:0000259" key="11">
    <source>
        <dbReference type="SMART" id="SM00986"/>
    </source>
</evidence>
<dbReference type="EC" id="3.2.2.27" evidence="4 8"/>
<keyword evidence="8" id="KW-0963">Cytoplasm</keyword>
<keyword evidence="13" id="KW-1185">Reference proteome</keyword>
<evidence type="ECO:0000256" key="2">
    <source>
        <dbReference type="ARBA" id="ARBA00002631"/>
    </source>
</evidence>
<dbReference type="AlphaFoldDB" id="A0A3T0TUG3"/>
<evidence type="ECO:0000256" key="9">
    <source>
        <dbReference type="PROSITE-ProRule" id="PRU10072"/>
    </source>
</evidence>
<evidence type="ECO:0000313" key="12">
    <source>
        <dbReference type="EMBL" id="AZZ65680.1"/>
    </source>
</evidence>
<dbReference type="InterPro" id="IPR036895">
    <property type="entry name" value="Uracil-DNA_glycosylase-like_sf"/>
</dbReference>
<evidence type="ECO:0000256" key="7">
    <source>
        <dbReference type="ARBA" id="ARBA00023204"/>
    </source>
</evidence>
<dbReference type="NCBIfam" id="TIGR00628">
    <property type="entry name" value="ung"/>
    <property type="match status" value="1"/>
</dbReference>
<protein>
    <recommendedName>
        <fullName evidence="4 8">Uracil-DNA glycosylase</fullName>
        <shortName evidence="8">UDG</shortName>
        <ecNumber evidence="4 8">3.2.2.27</ecNumber>
    </recommendedName>
</protein>